<dbReference type="GO" id="GO:0006260">
    <property type="term" value="P:DNA replication"/>
    <property type="evidence" value="ECO:0007669"/>
    <property type="project" value="UniProtKB-KW"/>
</dbReference>
<keyword evidence="5" id="KW-0235">DNA replication</keyword>
<comment type="similarity">
    <text evidence="1">Belongs to the DNA polymerase type-B family.</text>
</comment>
<dbReference type="EMBL" id="PDUG01000005">
    <property type="protein sequence ID" value="PIC30184.1"/>
    <property type="molecule type" value="Genomic_DNA"/>
</dbReference>
<dbReference type="STRING" id="1611254.A0A2G5TSF7"/>
<reference evidence="11" key="1">
    <citation type="submission" date="2017-10" db="EMBL/GenBank/DDBJ databases">
        <title>Rapid genome shrinkage in a self-fertile nematode reveals novel sperm competition proteins.</title>
        <authorList>
            <person name="Yin D."/>
            <person name="Schwarz E.M."/>
            <person name="Thomas C.G."/>
            <person name="Felde R.L."/>
            <person name="Korf I.F."/>
            <person name="Cutter A.D."/>
            <person name="Schartner C.M."/>
            <person name="Ralston E.J."/>
            <person name="Meyer B.J."/>
            <person name="Haag E.S."/>
        </authorList>
    </citation>
    <scope>NUCLEOTIDE SEQUENCE [LARGE SCALE GENOMIC DNA]</scope>
    <source>
        <strain evidence="11">JU1422</strain>
    </source>
</reference>
<dbReference type="GO" id="GO:0000166">
    <property type="term" value="F:nucleotide binding"/>
    <property type="evidence" value="ECO:0007669"/>
    <property type="project" value="InterPro"/>
</dbReference>
<dbReference type="AlphaFoldDB" id="A0A2G5TSF7"/>
<evidence type="ECO:0000259" key="9">
    <source>
        <dbReference type="Pfam" id="PF03175"/>
    </source>
</evidence>
<evidence type="ECO:0000256" key="5">
    <source>
        <dbReference type="ARBA" id="ARBA00022705"/>
    </source>
</evidence>
<evidence type="ECO:0000256" key="2">
    <source>
        <dbReference type="ARBA" id="ARBA00012417"/>
    </source>
</evidence>
<sequence>MLAELVRQAGIHVTDPKVILNGMTIITAEFKYKKQKLHFRDSMQFLKMGLAKMPEAFELTVEVKGFVPHLYNHPDNYDRVLDTLPNKEYYIPEFMRPDVREEFEE</sequence>
<keyword evidence="11" id="KW-1185">Reference proteome</keyword>
<keyword evidence="4" id="KW-0548">Nucleotidyltransferase</keyword>
<dbReference type="Pfam" id="PF03175">
    <property type="entry name" value="DNA_pol_B_2"/>
    <property type="match status" value="1"/>
</dbReference>
<evidence type="ECO:0000256" key="4">
    <source>
        <dbReference type="ARBA" id="ARBA00022695"/>
    </source>
</evidence>
<gene>
    <name evidence="10" type="primary">Cnig_chr_V.g21516</name>
    <name evidence="10" type="ORF">B9Z55_021516</name>
</gene>
<keyword evidence="3" id="KW-0808">Transferase</keyword>
<evidence type="ECO:0000313" key="10">
    <source>
        <dbReference type="EMBL" id="PIC30184.1"/>
    </source>
</evidence>
<evidence type="ECO:0000256" key="3">
    <source>
        <dbReference type="ARBA" id="ARBA00022679"/>
    </source>
</evidence>
<keyword evidence="7" id="KW-0238">DNA-binding</keyword>
<proteinExistence type="inferred from homology"/>
<protein>
    <recommendedName>
        <fullName evidence="2">DNA-directed DNA polymerase</fullName>
        <ecNumber evidence="2">2.7.7.7</ecNumber>
    </recommendedName>
</protein>
<evidence type="ECO:0000256" key="6">
    <source>
        <dbReference type="ARBA" id="ARBA00022932"/>
    </source>
</evidence>
<name>A0A2G5TSF7_9PELO</name>
<keyword evidence="6" id="KW-0239">DNA-directed DNA polymerase</keyword>
<comment type="catalytic activity">
    <reaction evidence="8">
        <text>DNA(n) + a 2'-deoxyribonucleoside 5'-triphosphate = DNA(n+1) + diphosphate</text>
        <dbReference type="Rhea" id="RHEA:22508"/>
        <dbReference type="Rhea" id="RHEA-COMP:17339"/>
        <dbReference type="Rhea" id="RHEA-COMP:17340"/>
        <dbReference type="ChEBI" id="CHEBI:33019"/>
        <dbReference type="ChEBI" id="CHEBI:61560"/>
        <dbReference type="ChEBI" id="CHEBI:173112"/>
        <dbReference type="EC" id="2.7.7.7"/>
    </reaction>
</comment>
<dbReference type="SUPFAM" id="SSF53098">
    <property type="entry name" value="Ribonuclease H-like"/>
    <property type="match status" value="1"/>
</dbReference>
<comment type="caution">
    <text evidence="10">The sequence shown here is derived from an EMBL/GenBank/DDBJ whole genome shotgun (WGS) entry which is preliminary data.</text>
</comment>
<dbReference type="Gene3D" id="3.30.420.10">
    <property type="entry name" value="Ribonuclease H-like superfamily/Ribonuclease H"/>
    <property type="match status" value="1"/>
</dbReference>
<dbReference type="OrthoDB" id="5871067at2759"/>
<dbReference type="EC" id="2.7.7.7" evidence="2"/>
<evidence type="ECO:0000256" key="1">
    <source>
        <dbReference type="ARBA" id="ARBA00005755"/>
    </source>
</evidence>
<dbReference type="GO" id="GO:0003677">
    <property type="term" value="F:DNA binding"/>
    <property type="evidence" value="ECO:0007669"/>
    <property type="project" value="UniProtKB-KW"/>
</dbReference>
<dbReference type="Proteomes" id="UP000230233">
    <property type="component" value="Chromosome V"/>
</dbReference>
<dbReference type="GO" id="GO:0003887">
    <property type="term" value="F:DNA-directed DNA polymerase activity"/>
    <property type="evidence" value="ECO:0007669"/>
    <property type="project" value="UniProtKB-KW"/>
</dbReference>
<organism evidence="10 11">
    <name type="scientific">Caenorhabditis nigoni</name>
    <dbReference type="NCBI Taxonomy" id="1611254"/>
    <lineage>
        <taxon>Eukaryota</taxon>
        <taxon>Metazoa</taxon>
        <taxon>Ecdysozoa</taxon>
        <taxon>Nematoda</taxon>
        <taxon>Chromadorea</taxon>
        <taxon>Rhabditida</taxon>
        <taxon>Rhabditina</taxon>
        <taxon>Rhabditomorpha</taxon>
        <taxon>Rhabditoidea</taxon>
        <taxon>Rhabditidae</taxon>
        <taxon>Peloderinae</taxon>
        <taxon>Caenorhabditis</taxon>
    </lineage>
</organism>
<evidence type="ECO:0000313" key="11">
    <source>
        <dbReference type="Proteomes" id="UP000230233"/>
    </source>
</evidence>
<dbReference type="InterPro" id="IPR004868">
    <property type="entry name" value="DNA-dir_DNA_pol_B_mt/vir"/>
</dbReference>
<dbReference type="InterPro" id="IPR012337">
    <property type="entry name" value="RNaseH-like_sf"/>
</dbReference>
<evidence type="ECO:0000256" key="7">
    <source>
        <dbReference type="ARBA" id="ARBA00023125"/>
    </source>
</evidence>
<accession>A0A2G5TSF7</accession>
<feature type="domain" description="DNA-directed DNA polymerase family B mitochondria/virus" evidence="9">
    <location>
        <begin position="17"/>
        <end position="92"/>
    </location>
</feature>
<evidence type="ECO:0000256" key="8">
    <source>
        <dbReference type="ARBA" id="ARBA00049244"/>
    </source>
</evidence>
<dbReference type="InterPro" id="IPR036397">
    <property type="entry name" value="RNaseH_sf"/>
</dbReference>